<dbReference type="InterPro" id="IPR036397">
    <property type="entry name" value="RNaseH_sf"/>
</dbReference>
<dbReference type="HOGENOM" id="CLU_041517_1_0_6"/>
<reference evidence="2 3" key="1">
    <citation type="submission" date="2013-02" db="EMBL/GenBank/DDBJ databases">
        <title>The Genome Sequence of Acinetobacter sp. NIPH 899.</title>
        <authorList>
            <consortium name="The Broad Institute Genome Sequencing Platform"/>
            <consortium name="The Broad Institute Genome Sequencing Center for Infectious Disease"/>
            <person name="Cerqueira G."/>
            <person name="Feldgarden M."/>
            <person name="Courvalin P."/>
            <person name="Perichon B."/>
            <person name="Grillot-Courvalin C."/>
            <person name="Clermont D."/>
            <person name="Rocha E."/>
            <person name="Yoon E.-J."/>
            <person name="Nemec A."/>
            <person name="Walker B."/>
            <person name="Young S.K."/>
            <person name="Zeng Q."/>
            <person name="Gargeya S."/>
            <person name="Fitzgerald M."/>
            <person name="Haas B."/>
            <person name="Abouelleil A."/>
            <person name="Alvarado L."/>
            <person name="Arachchi H.M."/>
            <person name="Berlin A.M."/>
            <person name="Chapman S.B."/>
            <person name="Dewar J."/>
            <person name="Goldberg J."/>
            <person name="Griggs A."/>
            <person name="Gujja S."/>
            <person name="Hansen M."/>
            <person name="Howarth C."/>
            <person name="Imamovic A."/>
            <person name="Larimer J."/>
            <person name="McCowan C."/>
            <person name="Murphy C."/>
            <person name="Neiman D."/>
            <person name="Pearson M."/>
            <person name="Priest M."/>
            <person name="Roberts A."/>
            <person name="Saif S."/>
            <person name="Shea T."/>
            <person name="Sisk P."/>
            <person name="Sykes S."/>
            <person name="Wortman J."/>
            <person name="Nusbaum C."/>
            <person name="Birren B."/>
        </authorList>
    </citation>
    <scope>NUCLEOTIDE SEQUENCE [LARGE SCALE GENOMIC DNA]</scope>
    <source>
        <strain evidence="2 3">NIPH 899</strain>
    </source>
</reference>
<protein>
    <recommendedName>
        <fullName evidence="1">Integrase catalytic domain-containing protein</fullName>
    </recommendedName>
</protein>
<dbReference type="NCBIfam" id="NF033594">
    <property type="entry name" value="transpos_ISNCY_2"/>
    <property type="match status" value="1"/>
</dbReference>
<dbReference type="Gene3D" id="3.30.420.10">
    <property type="entry name" value="Ribonuclease H-like superfamily/Ribonuclease H"/>
    <property type="match status" value="1"/>
</dbReference>
<sequence>MLVSMSDKELKRLSVLQEICDQRITQSQAAQLLHISERQIRRLLQKYKAQGPAALAHAGRGQISNSRLSEELRLKCLNLVAEQFHGFGPTLAHEKLTTVHGFDISVETLRSWMIAADLWIPRAKRLKRPYQPRYNRDCYGELVQIDGSYHDWFEGRAAKCCLLVFIDDATGKLQHLRFCESESTFDYMISTRLYVEQHGKPLAFYSDKHSVFRVNQS</sequence>
<feature type="non-terminal residue" evidence="2">
    <location>
        <position position="217"/>
    </location>
</feature>
<accession>N8WYD0</accession>
<dbReference type="GO" id="GO:0003676">
    <property type="term" value="F:nucleic acid binding"/>
    <property type="evidence" value="ECO:0007669"/>
    <property type="project" value="InterPro"/>
</dbReference>
<dbReference type="eggNOG" id="COG2801">
    <property type="taxonomic scope" value="Bacteria"/>
</dbReference>
<dbReference type="InterPro" id="IPR047797">
    <property type="entry name" value="ISNCY_transpos"/>
</dbReference>
<evidence type="ECO:0000313" key="3">
    <source>
        <dbReference type="Proteomes" id="UP000013070"/>
    </source>
</evidence>
<dbReference type="InterPro" id="IPR055247">
    <property type="entry name" value="InsJ-like_HTH"/>
</dbReference>
<dbReference type="PROSITE" id="PS50994">
    <property type="entry name" value="INTEGRASE"/>
    <property type="match status" value="1"/>
</dbReference>
<dbReference type="SUPFAM" id="SSF53098">
    <property type="entry name" value="Ribonuclease H-like"/>
    <property type="match status" value="1"/>
</dbReference>
<dbReference type="EMBL" id="APPE01000035">
    <property type="protein sequence ID" value="ENV00283.1"/>
    <property type="molecule type" value="Genomic_DNA"/>
</dbReference>
<feature type="domain" description="Integrase catalytic" evidence="1">
    <location>
        <begin position="128"/>
        <end position="217"/>
    </location>
</feature>
<evidence type="ECO:0000259" key="1">
    <source>
        <dbReference type="PROSITE" id="PS50994"/>
    </source>
</evidence>
<gene>
    <name evidence="2" type="ORF">F969_00722</name>
</gene>
<dbReference type="GO" id="GO:0015074">
    <property type="term" value="P:DNA integration"/>
    <property type="evidence" value="ECO:0007669"/>
    <property type="project" value="InterPro"/>
</dbReference>
<dbReference type="InterPro" id="IPR009057">
    <property type="entry name" value="Homeodomain-like_sf"/>
</dbReference>
<dbReference type="AlphaFoldDB" id="N8WYD0"/>
<proteinExistence type="predicted"/>
<dbReference type="PANTHER" id="PTHR35004">
    <property type="entry name" value="TRANSPOSASE RV3428C-RELATED"/>
    <property type="match status" value="1"/>
</dbReference>
<organism evidence="2 3">
    <name type="scientific">Acinetobacter variabilis</name>
    <dbReference type="NCBI Taxonomy" id="70346"/>
    <lineage>
        <taxon>Bacteria</taxon>
        <taxon>Pseudomonadati</taxon>
        <taxon>Pseudomonadota</taxon>
        <taxon>Gammaproteobacteria</taxon>
        <taxon>Moraxellales</taxon>
        <taxon>Moraxellaceae</taxon>
        <taxon>Acinetobacter</taxon>
    </lineage>
</organism>
<comment type="caution">
    <text evidence="2">The sequence shown here is derived from an EMBL/GenBank/DDBJ whole genome shotgun (WGS) entry which is preliminary data.</text>
</comment>
<name>N8WYD0_9GAMM</name>
<dbReference type="SUPFAM" id="SSF46689">
    <property type="entry name" value="Homeodomain-like"/>
    <property type="match status" value="1"/>
</dbReference>
<dbReference type="Pfam" id="PF13518">
    <property type="entry name" value="HTH_28"/>
    <property type="match status" value="1"/>
</dbReference>
<dbReference type="Proteomes" id="UP000013070">
    <property type="component" value="Unassembled WGS sequence"/>
</dbReference>
<keyword evidence="3" id="KW-1185">Reference proteome</keyword>
<dbReference type="InterPro" id="IPR001584">
    <property type="entry name" value="Integrase_cat-core"/>
</dbReference>
<evidence type="ECO:0000313" key="2">
    <source>
        <dbReference type="EMBL" id="ENV00283.1"/>
    </source>
</evidence>
<dbReference type="InterPro" id="IPR012337">
    <property type="entry name" value="RNaseH-like_sf"/>
</dbReference>
<dbReference type="PANTHER" id="PTHR35004:SF7">
    <property type="entry name" value="INTEGRASE PROTEIN"/>
    <property type="match status" value="1"/>
</dbReference>